<reference evidence="2 3" key="1">
    <citation type="submission" date="2021-02" db="EMBL/GenBank/DDBJ databases">
        <title>Whole genome sequencing of Streptomyces actuosus VRA1.</title>
        <authorList>
            <person name="Sen G."/>
            <person name="Sen A."/>
        </authorList>
    </citation>
    <scope>NUCLEOTIDE SEQUENCE [LARGE SCALE GENOMIC DNA]</scope>
    <source>
        <strain evidence="2 3">VRA1</strain>
    </source>
</reference>
<evidence type="ECO:0000259" key="1">
    <source>
        <dbReference type="Pfam" id="PF00582"/>
    </source>
</evidence>
<dbReference type="Gene3D" id="3.40.50.620">
    <property type="entry name" value="HUPs"/>
    <property type="match status" value="2"/>
</dbReference>
<sequence>MLGPVVVGVDGTPSSLVAVEVAAREAERRGVGLRLAHALGRGAGDTPPGVAPWDPDGAAGRARMNCVLRAAEGRARREVPGLAISWDVLVGEPAAVLECAGRDAALTVVGSSPIRRRGVPRPSVGRLLGARGRGPVLVVRGRLVAGGPVVLVDGGAPADRAAAEFAFLEAAGRGTDLVVLTPRRGHPRDGEALAPDLRTAHPDVAVRPRRVRGGTRRALAEASAGAQLVVVSARPRSGALGAALNAASGWSALRHARCPVALVPAAAR</sequence>
<evidence type="ECO:0000313" key="2">
    <source>
        <dbReference type="EMBL" id="MBN0043724.1"/>
    </source>
</evidence>
<feature type="domain" description="UspA" evidence="1">
    <location>
        <begin position="1"/>
        <end position="140"/>
    </location>
</feature>
<accession>A0ABS2VKU6</accession>
<dbReference type="InterPro" id="IPR006016">
    <property type="entry name" value="UspA"/>
</dbReference>
<comment type="caution">
    <text evidence="2">The sequence shown here is derived from an EMBL/GenBank/DDBJ whole genome shotgun (WGS) entry which is preliminary data.</text>
</comment>
<protein>
    <submittedName>
        <fullName evidence="2">Universal stress protein</fullName>
    </submittedName>
</protein>
<gene>
    <name evidence="2" type="ORF">JS756_06305</name>
</gene>
<dbReference type="Proteomes" id="UP000788262">
    <property type="component" value="Unassembled WGS sequence"/>
</dbReference>
<organism evidence="2 3">
    <name type="scientific">Streptomyces actuosus</name>
    <dbReference type="NCBI Taxonomy" id="1885"/>
    <lineage>
        <taxon>Bacteria</taxon>
        <taxon>Bacillati</taxon>
        <taxon>Actinomycetota</taxon>
        <taxon>Actinomycetes</taxon>
        <taxon>Kitasatosporales</taxon>
        <taxon>Streptomycetaceae</taxon>
        <taxon>Streptomyces</taxon>
    </lineage>
</organism>
<dbReference type="EMBL" id="JAFFZS010000003">
    <property type="protein sequence ID" value="MBN0043724.1"/>
    <property type="molecule type" value="Genomic_DNA"/>
</dbReference>
<keyword evidence="3" id="KW-1185">Reference proteome</keyword>
<name>A0ABS2VKU6_STRAS</name>
<dbReference type="Pfam" id="PF00582">
    <property type="entry name" value="Usp"/>
    <property type="match status" value="1"/>
</dbReference>
<dbReference type="InterPro" id="IPR014729">
    <property type="entry name" value="Rossmann-like_a/b/a_fold"/>
</dbReference>
<dbReference type="SUPFAM" id="SSF52402">
    <property type="entry name" value="Adenine nucleotide alpha hydrolases-like"/>
    <property type="match status" value="2"/>
</dbReference>
<evidence type="ECO:0000313" key="3">
    <source>
        <dbReference type="Proteomes" id="UP000788262"/>
    </source>
</evidence>
<proteinExistence type="predicted"/>
<dbReference type="RefSeq" id="WP_205381942.1">
    <property type="nucleotide sequence ID" value="NZ_JAFFZS010000003.1"/>
</dbReference>